<dbReference type="GO" id="GO:0005681">
    <property type="term" value="C:spliceosomal complex"/>
    <property type="evidence" value="ECO:0007669"/>
    <property type="project" value="InterPro"/>
</dbReference>
<evidence type="ECO:0000256" key="2">
    <source>
        <dbReference type="ARBA" id="ARBA00022723"/>
    </source>
</evidence>
<evidence type="ECO:0000256" key="1">
    <source>
        <dbReference type="ARBA" id="ARBA00004123"/>
    </source>
</evidence>
<dbReference type="GO" id="GO:0033260">
    <property type="term" value="P:nuclear DNA replication"/>
    <property type="evidence" value="ECO:0007669"/>
    <property type="project" value="TreeGrafter"/>
</dbReference>
<accession>A0A835IWJ9</accession>
<keyword evidence="3" id="KW-0863">Zinc-finger</keyword>
<dbReference type="GO" id="GO:0033314">
    <property type="term" value="P:mitotic DNA replication checkpoint signaling"/>
    <property type="evidence" value="ECO:0007669"/>
    <property type="project" value="TreeGrafter"/>
</dbReference>
<evidence type="ECO:0000256" key="3">
    <source>
        <dbReference type="ARBA" id="ARBA00022771"/>
    </source>
</evidence>
<dbReference type="GO" id="GO:0044773">
    <property type="term" value="P:mitotic DNA damage checkpoint signaling"/>
    <property type="evidence" value="ECO:0007669"/>
    <property type="project" value="TreeGrafter"/>
</dbReference>
<proteinExistence type="predicted"/>
<feature type="compositionally biased region" description="Basic and acidic residues" evidence="6">
    <location>
        <begin position="321"/>
        <end position="337"/>
    </location>
</feature>
<dbReference type="AlphaFoldDB" id="A0A835IWJ9"/>
<dbReference type="GO" id="GO:0008270">
    <property type="term" value="F:zinc ion binding"/>
    <property type="evidence" value="ECO:0007669"/>
    <property type="project" value="UniProtKB-KW"/>
</dbReference>
<dbReference type="PANTHER" id="PTHR13278">
    <property type="entry name" value="ZINC FINGER PROTEIN 830"/>
    <property type="match status" value="1"/>
</dbReference>
<feature type="region of interest" description="Disordered" evidence="6">
    <location>
        <begin position="37"/>
        <end position="58"/>
    </location>
</feature>
<keyword evidence="9" id="KW-1185">Reference proteome</keyword>
<evidence type="ECO:0000313" key="9">
    <source>
        <dbReference type="Proteomes" id="UP000631114"/>
    </source>
</evidence>
<comment type="caution">
    <text evidence="8">The sequence shown here is derived from an EMBL/GenBank/DDBJ whole genome shotgun (WGS) entry which is preliminary data.</text>
</comment>
<keyword evidence="7" id="KW-0812">Transmembrane</keyword>
<organism evidence="8 9">
    <name type="scientific">Coptis chinensis</name>
    <dbReference type="NCBI Taxonomy" id="261450"/>
    <lineage>
        <taxon>Eukaryota</taxon>
        <taxon>Viridiplantae</taxon>
        <taxon>Streptophyta</taxon>
        <taxon>Embryophyta</taxon>
        <taxon>Tracheophyta</taxon>
        <taxon>Spermatophyta</taxon>
        <taxon>Magnoliopsida</taxon>
        <taxon>Ranunculales</taxon>
        <taxon>Ranunculaceae</taxon>
        <taxon>Coptidoideae</taxon>
        <taxon>Coptis</taxon>
    </lineage>
</organism>
<evidence type="ECO:0000256" key="7">
    <source>
        <dbReference type="SAM" id="Phobius"/>
    </source>
</evidence>
<evidence type="ECO:0000256" key="4">
    <source>
        <dbReference type="ARBA" id="ARBA00022833"/>
    </source>
</evidence>
<comment type="subcellular location">
    <subcellularLocation>
        <location evidence="1">Nucleus</location>
    </subcellularLocation>
</comment>
<dbReference type="GO" id="GO:0003676">
    <property type="term" value="F:nucleic acid binding"/>
    <property type="evidence" value="ECO:0007669"/>
    <property type="project" value="InterPro"/>
</dbReference>
<dbReference type="PANTHER" id="PTHR13278:SF0">
    <property type="entry name" value="ZINC FINGER PROTEIN 830"/>
    <property type="match status" value="1"/>
</dbReference>
<keyword evidence="2" id="KW-0479">Metal-binding</keyword>
<keyword evidence="7" id="KW-0472">Membrane</keyword>
<name>A0A835IWJ9_9MAGN</name>
<feature type="transmembrane region" description="Helical" evidence="7">
    <location>
        <begin position="153"/>
        <end position="174"/>
    </location>
</feature>
<dbReference type="Proteomes" id="UP000631114">
    <property type="component" value="Unassembled WGS sequence"/>
</dbReference>
<gene>
    <name evidence="8" type="ORF">IFM89_019214</name>
</gene>
<keyword evidence="5" id="KW-0539">Nucleus</keyword>
<keyword evidence="4" id="KW-0862">Zinc</keyword>
<evidence type="ECO:0000256" key="6">
    <source>
        <dbReference type="SAM" id="MobiDB-lite"/>
    </source>
</evidence>
<reference evidence="8 9" key="1">
    <citation type="submission" date="2020-10" db="EMBL/GenBank/DDBJ databases">
        <title>The Coptis chinensis genome and diversification of protoberbering-type alkaloids.</title>
        <authorList>
            <person name="Wang B."/>
            <person name="Shu S."/>
            <person name="Song C."/>
            <person name="Liu Y."/>
        </authorList>
    </citation>
    <scope>NUCLEOTIDE SEQUENCE [LARGE SCALE GENOMIC DNA]</scope>
    <source>
        <strain evidence="8">HL-2020</strain>
        <tissue evidence="8">Leaf</tissue>
    </source>
</reference>
<feature type="region of interest" description="Disordered" evidence="6">
    <location>
        <begin position="316"/>
        <end position="337"/>
    </location>
</feature>
<feature type="compositionally biased region" description="Polar residues" evidence="6">
    <location>
        <begin position="43"/>
        <end position="58"/>
    </location>
</feature>
<protein>
    <submittedName>
        <fullName evidence="8">Uncharacterized protein</fullName>
    </submittedName>
</protein>
<evidence type="ECO:0000256" key="5">
    <source>
        <dbReference type="ARBA" id="ARBA00023242"/>
    </source>
</evidence>
<dbReference type="InterPro" id="IPR040050">
    <property type="entry name" value="ZNF830-like"/>
</dbReference>
<dbReference type="OrthoDB" id="77607at2759"/>
<dbReference type="EMBL" id="JADFTS010000001">
    <property type="protein sequence ID" value="KAF9625125.1"/>
    <property type="molecule type" value="Genomic_DNA"/>
</dbReference>
<evidence type="ECO:0000313" key="8">
    <source>
        <dbReference type="EMBL" id="KAF9625125.1"/>
    </source>
</evidence>
<sequence length="337" mass="37948">MKQLAAQQSSTKRLQILDYILSIFDSQQQQQQQWTMSGGGAQQAATSSVPPTSNYNHHNYQPTTLEEIRTLWIGDLQYWVEENYLNTCFAHTGEHRMLRIIYYGRLFELKIRLLEVLRPMRISLYSKEGYLVSKESDNLDRKVRILFLRKKRYYYYSGVYVVLNIGVIGAKFSLENATYPTPLFGIKGGVAISGHDGHWPGDYGGPMFLMLGLAISEYKVKAGHVQNIRKSEPPIELLPKARPSSTLPADFFDTNETKRQQTGLGTGEKIGTDTLKGSVKSLDAVSSEMVHGKSKEDAHTKMDVVGSEVKQVKGALPEGFFDNKDADQRAHGIENYA</sequence>
<keyword evidence="7" id="KW-1133">Transmembrane helix</keyword>